<keyword evidence="10" id="KW-1185">Reference proteome</keyword>
<comment type="subcellular location">
    <subcellularLocation>
        <location evidence="1">Secreted</location>
    </subcellularLocation>
</comment>
<dbReference type="GO" id="GO:0004252">
    <property type="term" value="F:serine-type endopeptidase activity"/>
    <property type="evidence" value="ECO:0007669"/>
    <property type="project" value="InterPro"/>
</dbReference>
<sequence length="293" mass="32696">MFAWTLIVALFVFGAAENEKADLLLVPTKCGQANPNALKVDFNITDGQAKPGEFPWTIAVIHNDSLVGVGSLIAPNVVLTAAHRIFNKDVKDLIVSAGEWKYADPLEKYPIEEADVSEMVIHELFDYRKGENNLALLFLKDHFPITFKINTICLPTQRRSHTSTRCVVAGWGKKRFSDKKQTSILKKIDLPIVPRDACQEKLRKTRLGPNFTLPRGLICAGGEKDIDACTGDGGAALFCPMTEDPQQFEQIGIVNWGVGCNEKNFPGTYTDVFEYKPWIDKHLEVNVYLPDDN</sequence>
<dbReference type="GO" id="GO:0005576">
    <property type="term" value="C:extracellular region"/>
    <property type="evidence" value="ECO:0007669"/>
    <property type="project" value="UniProtKB-SubCell"/>
</dbReference>
<keyword evidence="3" id="KW-1015">Disulfide bond</keyword>
<evidence type="ECO:0000256" key="1">
    <source>
        <dbReference type="ARBA" id="ARBA00004613"/>
    </source>
</evidence>
<dbReference type="EMBL" id="CM000157">
    <property type="protein sequence ID" value="EDW89727.2"/>
    <property type="molecule type" value="Genomic_DNA"/>
</dbReference>
<evidence type="ECO:0000256" key="6">
    <source>
        <dbReference type="ARBA" id="ARBA00076468"/>
    </source>
</evidence>
<dbReference type="HOGENOM" id="CLU_006842_13_1_1"/>
<keyword evidence="9" id="KW-0378">Hydrolase</keyword>
<keyword evidence="7" id="KW-0732">Signal</keyword>
<dbReference type="InterPro" id="IPR051487">
    <property type="entry name" value="Ser/Thr_Proteases_Immune/Dev"/>
</dbReference>
<dbReference type="InterPro" id="IPR001254">
    <property type="entry name" value="Trypsin_dom"/>
</dbReference>
<dbReference type="KEGG" id="dya:Dyak_GE21111"/>
<organism evidence="9 10">
    <name type="scientific">Drosophila yakuba</name>
    <name type="common">Fruit fly</name>
    <dbReference type="NCBI Taxonomy" id="7245"/>
    <lineage>
        <taxon>Eukaryota</taxon>
        <taxon>Metazoa</taxon>
        <taxon>Ecdysozoa</taxon>
        <taxon>Arthropoda</taxon>
        <taxon>Hexapoda</taxon>
        <taxon>Insecta</taxon>
        <taxon>Pterygota</taxon>
        <taxon>Neoptera</taxon>
        <taxon>Endopterygota</taxon>
        <taxon>Diptera</taxon>
        <taxon>Brachycera</taxon>
        <taxon>Muscomorpha</taxon>
        <taxon>Ephydroidea</taxon>
        <taxon>Drosophilidae</taxon>
        <taxon>Drosophila</taxon>
        <taxon>Sophophora</taxon>
    </lineage>
</organism>
<evidence type="ECO:0000313" key="10">
    <source>
        <dbReference type="Proteomes" id="UP000002282"/>
    </source>
</evidence>
<accession>B4NY91</accession>
<gene>
    <name evidence="9" type="primary">Dyak\GE21111</name>
    <name evidence="9" type="synonym">dyak_GLEANR_490</name>
    <name evidence="9" type="synonym">GE21111</name>
    <name evidence="9" type="ORF">Dyak_GE21111</name>
</gene>
<dbReference type="PROSITE" id="PS50240">
    <property type="entry name" value="TRYPSIN_DOM"/>
    <property type="match status" value="1"/>
</dbReference>
<evidence type="ECO:0000256" key="3">
    <source>
        <dbReference type="ARBA" id="ARBA00023157"/>
    </source>
</evidence>
<dbReference type="Proteomes" id="UP000002282">
    <property type="component" value="Chromosome 2L"/>
</dbReference>
<protein>
    <recommendedName>
        <fullName evidence="5">Phenoloxidase-activating factor 2</fullName>
    </recommendedName>
    <alternativeName>
        <fullName evidence="6">Prophenoloxidase-activating factor II</fullName>
    </alternativeName>
</protein>
<evidence type="ECO:0000256" key="4">
    <source>
        <dbReference type="ARBA" id="ARBA00024195"/>
    </source>
</evidence>
<dbReference type="Gene3D" id="2.40.10.10">
    <property type="entry name" value="Trypsin-like serine proteases"/>
    <property type="match status" value="1"/>
</dbReference>
<reference evidence="9 10" key="2">
    <citation type="journal article" date="2007" name="PLoS Biol.">
        <title>Principles of genome evolution in the Drosophila melanogaster species group.</title>
        <authorList>
            <person name="Ranz J.M."/>
            <person name="Maurin D."/>
            <person name="Chan Y.S."/>
            <person name="von Grotthuss M."/>
            <person name="Hillier L.W."/>
            <person name="Roote J."/>
            <person name="Ashburner M."/>
            <person name="Bergman C.M."/>
        </authorList>
    </citation>
    <scope>NUCLEOTIDE SEQUENCE [LARGE SCALE GENOMIC DNA]</scope>
    <source>
        <strain evidence="10">Tai18E2 / Tucson 14021-0261.01</strain>
    </source>
</reference>
<comment type="similarity">
    <text evidence="4">Belongs to the peptidase S1 family. CLIP subfamily.</text>
</comment>
<dbReference type="eggNOG" id="KOG3627">
    <property type="taxonomic scope" value="Eukaryota"/>
</dbReference>
<dbReference type="CDD" id="cd00190">
    <property type="entry name" value="Tryp_SPc"/>
    <property type="match status" value="1"/>
</dbReference>
<dbReference type="Pfam" id="PF00089">
    <property type="entry name" value="Trypsin"/>
    <property type="match status" value="1"/>
</dbReference>
<evidence type="ECO:0000259" key="8">
    <source>
        <dbReference type="PROSITE" id="PS50240"/>
    </source>
</evidence>
<dbReference type="InterPro" id="IPR043504">
    <property type="entry name" value="Peptidase_S1_PA_chymotrypsin"/>
</dbReference>
<dbReference type="MEROPS" id="S01.960"/>
<evidence type="ECO:0000256" key="2">
    <source>
        <dbReference type="ARBA" id="ARBA00022525"/>
    </source>
</evidence>
<dbReference type="GO" id="GO:0006508">
    <property type="term" value="P:proteolysis"/>
    <property type="evidence" value="ECO:0007669"/>
    <property type="project" value="InterPro"/>
</dbReference>
<feature type="chain" id="PRO_5006458592" description="Phenoloxidase-activating factor 2" evidence="7">
    <location>
        <begin position="17"/>
        <end position="293"/>
    </location>
</feature>
<keyword evidence="2" id="KW-0964">Secreted</keyword>
<evidence type="ECO:0000313" key="9">
    <source>
        <dbReference type="EMBL" id="EDW89727.2"/>
    </source>
</evidence>
<dbReference type="PANTHER" id="PTHR24256">
    <property type="entry name" value="TRYPTASE-RELATED"/>
    <property type="match status" value="1"/>
</dbReference>
<dbReference type="AlphaFoldDB" id="B4NY91"/>
<reference evidence="9 10" key="1">
    <citation type="journal article" date="2007" name="Nature">
        <title>Evolution of genes and genomes on the Drosophila phylogeny.</title>
        <authorList>
            <consortium name="Drosophila 12 Genomes Consortium"/>
            <person name="Clark A.G."/>
            <person name="Eisen M.B."/>
            <person name="Smith D.R."/>
            <person name="Bergman C.M."/>
            <person name="Oliver B."/>
            <person name="Markow T.A."/>
            <person name="Kaufman T.C."/>
            <person name="Kellis M."/>
            <person name="Gelbart W."/>
            <person name="Iyer V.N."/>
            <person name="Pollard D.A."/>
            <person name="Sackton T.B."/>
            <person name="Larracuente A.M."/>
            <person name="Singh N.D."/>
            <person name="Abad J.P."/>
            <person name="Abt D.N."/>
            <person name="Adryan B."/>
            <person name="Aguade M."/>
            <person name="Akashi H."/>
            <person name="Anderson W.W."/>
            <person name="Aquadro C.F."/>
            <person name="Ardell D.H."/>
            <person name="Arguello R."/>
            <person name="Artieri C.G."/>
            <person name="Barbash D.A."/>
            <person name="Barker D."/>
            <person name="Barsanti P."/>
            <person name="Batterham P."/>
            <person name="Batzoglou S."/>
            <person name="Begun D."/>
            <person name="Bhutkar A."/>
            <person name="Blanco E."/>
            <person name="Bosak S.A."/>
            <person name="Bradley R.K."/>
            <person name="Brand A.D."/>
            <person name="Brent M.R."/>
            <person name="Brooks A.N."/>
            <person name="Brown R.H."/>
            <person name="Butlin R.K."/>
            <person name="Caggese C."/>
            <person name="Calvi B.R."/>
            <person name="Bernardo de Carvalho A."/>
            <person name="Caspi A."/>
            <person name="Castrezana S."/>
            <person name="Celniker S.E."/>
            <person name="Chang J.L."/>
            <person name="Chapple C."/>
            <person name="Chatterji S."/>
            <person name="Chinwalla A."/>
            <person name="Civetta A."/>
            <person name="Clifton S.W."/>
            <person name="Comeron J.M."/>
            <person name="Costello J.C."/>
            <person name="Coyne J.A."/>
            <person name="Daub J."/>
            <person name="David R.G."/>
            <person name="Delcher A.L."/>
            <person name="Delehaunty K."/>
            <person name="Do C.B."/>
            <person name="Ebling H."/>
            <person name="Edwards K."/>
            <person name="Eickbush T."/>
            <person name="Evans J.D."/>
            <person name="Filipski A."/>
            <person name="Findeiss S."/>
            <person name="Freyhult E."/>
            <person name="Fulton L."/>
            <person name="Fulton R."/>
            <person name="Garcia A.C."/>
            <person name="Gardiner A."/>
            <person name="Garfield D.A."/>
            <person name="Garvin B.E."/>
            <person name="Gibson G."/>
            <person name="Gilbert D."/>
            <person name="Gnerre S."/>
            <person name="Godfrey J."/>
            <person name="Good R."/>
            <person name="Gotea V."/>
            <person name="Gravely B."/>
            <person name="Greenberg A.J."/>
            <person name="Griffiths-Jones S."/>
            <person name="Gross S."/>
            <person name="Guigo R."/>
            <person name="Gustafson E.A."/>
            <person name="Haerty W."/>
            <person name="Hahn M.W."/>
            <person name="Halligan D.L."/>
            <person name="Halpern A.L."/>
            <person name="Halter G.M."/>
            <person name="Han M.V."/>
            <person name="Heger A."/>
            <person name="Hillier L."/>
            <person name="Hinrichs A.S."/>
            <person name="Holmes I."/>
            <person name="Hoskins R.A."/>
            <person name="Hubisz M.J."/>
            <person name="Hultmark D."/>
            <person name="Huntley M.A."/>
            <person name="Jaffe D.B."/>
            <person name="Jagadeeshan S."/>
            <person name="Jeck W.R."/>
            <person name="Johnson J."/>
            <person name="Jones C.D."/>
            <person name="Jordan W.C."/>
            <person name="Karpen G.H."/>
            <person name="Kataoka E."/>
            <person name="Keightley P.D."/>
            <person name="Kheradpour P."/>
            <person name="Kirkness E.F."/>
            <person name="Koerich L.B."/>
            <person name="Kristiansen K."/>
            <person name="Kudrna D."/>
            <person name="Kulathinal R.J."/>
            <person name="Kumar S."/>
            <person name="Kwok R."/>
            <person name="Lander E."/>
            <person name="Langley C.H."/>
            <person name="Lapoint R."/>
            <person name="Lazzaro B.P."/>
            <person name="Lee S.J."/>
            <person name="Levesque L."/>
            <person name="Li R."/>
            <person name="Lin C.F."/>
            <person name="Lin M.F."/>
            <person name="Lindblad-Toh K."/>
            <person name="Llopart A."/>
            <person name="Long M."/>
            <person name="Low L."/>
            <person name="Lozovsky E."/>
            <person name="Lu J."/>
            <person name="Luo M."/>
            <person name="Machado C.A."/>
            <person name="Makalowski W."/>
            <person name="Marzo M."/>
            <person name="Matsuda M."/>
            <person name="Matzkin L."/>
            <person name="McAllister B."/>
            <person name="McBride C.S."/>
            <person name="McKernan B."/>
            <person name="McKernan K."/>
            <person name="Mendez-Lago M."/>
            <person name="Minx P."/>
            <person name="Mollenhauer M.U."/>
            <person name="Montooth K."/>
            <person name="Mount S.M."/>
            <person name="Mu X."/>
            <person name="Myers E."/>
            <person name="Negre B."/>
            <person name="Newfeld S."/>
            <person name="Nielsen R."/>
            <person name="Noor M.A."/>
            <person name="O'Grady P."/>
            <person name="Pachter L."/>
            <person name="Papaceit M."/>
            <person name="Parisi M.J."/>
            <person name="Parisi M."/>
            <person name="Parts L."/>
            <person name="Pedersen J.S."/>
            <person name="Pesole G."/>
            <person name="Phillippy A.M."/>
            <person name="Ponting C.P."/>
            <person name="Pop M."/>
            <person name="Porcelli D."/>
            <person name="Powell J.R."/>
            <person name="Prohaska S."/>
            <person name="Pruitt K."/>
            <person name="Puig M."/>
            <person name="Quesneville H."/>
            <person name="Ram K.R."/>
            <person name="Rand D."/>
            <person name="Rasmussen M.D."/>
            <person name="Reed L.K."/>
            <person name="Reenan R."/>
            <person name="Reily A."/>
            <person name="Remington K.A."/>
            <person name="Rieger T.T."/>
            <person name="Ritchie M.G."/>
            <person name="Robin C."/>
            <person name="Rogers Y.H."/>
            <person name="Rohde C."/>
            <person name="Rozas J."/>
            <person name="Rubenfield M.J."/>
            <person name="Ruiz A."/>
            <person name="Russo S."/>
            <person name="Salzberg S.L."/>
            <person name="Sanchez-Gracia A."/>
            <person name="Saranga D.J."/>
            <person name="Sato H."/>
            <person name="Schaeffer S.W."/>
            <person name="Schatz M.C."/>
            <person name="Schlenke T."/>
            <person name="Schwartz R."/>
            <person name="Segarra C."/>
            <person name="Singh R.S."/>
            <person name="Sirot L."/>
            <person name="Sirota M."/>
            <person name="Sisneros N.B."/>
            <person name="Smith C.D."/>
            <person name="Smith T.F."/>
            <person name="Spieth J."/>
            <person name="Stage D.E."/>
            <person name="Stark A."/>
            <person name="Stephan W."/>
            <person name="Strausberg R.L."/>
            <person name="Strempel S."/>
            <person name="Sturgill D."/>
            <person name="Sutton G."/>
            <person name="Sutton G.G."/>
            <person name="Tao W."/>
            <person name="Teichmann S."/>
            <person name="Tobari Y.N."/>
            <person name="Tomimura Y."/>
            <person name="Tsolas J.M."/>
            <person name="Valente V.L."/>
            <person name="Venter E."/>
            <person name="Venter J.C."/>
            <person name="Vicario S."/>
            <person name="Vieira F.G."/>
            <person name="Vilella A.J."/>
            <person name="Villasante A."/>
            <person name="Walenz B."/>
            <person name="Wang J."/>
            <person name="Wasserman M."/>
            <person name="Watts T."/>
            <person name="Wilson D."/>
            <person name="Wilson R.K."/>
            <person name="Wing R.A."/>
            <person name="Wolfner M.F."/>
            <person name="Wong A."/>
            <person name="Wong G.K."/>
            <person name="Wu C.I."/>
            <person name="Wu G."/>
            <person name="Yamamoto D."/>
            <person name="Yang H.P."/>
            <person name="Yang S.P."/>
            <person name="Yorke J.A."/>
            <person name="Yoshida K."/>
            <person name="Zdobnov E."/>
            <person name="Zhang P."/>
            <person name="Zhang Y."/>
            <person name="Zimin A.V."/>
            <person name="Baldwin J."/>
            <person name="Abdouelleil A."/>
            <person name="Abdulkadir J."/>
            <person name="Abebe A."/>
            <person name="Abera B."/>
            <person name="Abreu J."/>
            <person name="Acer S.C."/>
            <person name="Aftuck L."/>
            <person name="Alexander A."/>
            <person name="An P."/>
            <person name="Anderson E."/>
            <person name="Anderson S."/>
            <person name="Arachi H."/>
            <person name="Azer M."/>
            <person name="Bachantsang P."/>
            <person name="Barry A."/>
            <person name="Bayul T."/>
            <person name="Berlin A."/>
            <person name="Bessette D."/>
            <person name="Bloom T."/>
            <person name="Blye J."/>
            <person name="Boguslavskiy L."/>
            <person name="Bonnet C."/>
            <person name="Boukhgalter B."/>
            <person name="Bourzgui I."/>
            <person name="Brown A."/>
            <person name="Cahill P."/>
            <person name="Channer S."/>
            <person name="Cheshatsang Y."/>
            <person name="Chuda L."/>
            <person name="Citroen M."/>
            <person name="Collymore A."/>
            <person name="Cooke P."/>
            <person name="Costello M."/>
            <person name="D'Aco K."/>
            <person name="Daza R."/>
            <person name="De Haan G."/>
            <person name="DeGray S."/>
            <person name="DeMaso C."/>
            <person name="Dhargay N."/>
            <person name="Dooley K."/>
            <person name="Dooley E."/>
            <person name="Doricent M."/>
            <person name="Dorje P."/>
            <person name="Dorjee K."/>
            <person name="Dupes A."/>
            <person name="Elong R."/>
            <person name="Falk J."/>
            <person name="Farina A."/>
            <person name="Faro S."/>
            <person name="Ferguson D."/>
            <person name="Fisher S."/>
            <person name="Foley C.D."/>
            <person name="Franke A."/>
            <person name="Friedrich D."/>
            <person name="Gadbois L."/>
            <person name="Gearin G."/>
            <person name="Gearin C.R."/>
            <person name="Giannoukos G."/>
            <person name="Goode T."/>
            <person name="Graham J."/>
            <person name="Grandbois E."/>
            <person name="Grewal S."/>
            <person name="Gyaltsen K."/>
            <person name="Hafez N."/>
            <person name="Hagos B."/>
            <person name="Hall J."/>
            <person name="Henson C."/>
            <person name="Hollinger A."/>
            <person name="Honan T."/>
            <person name="Huard M.D."/>
            <person name="Hughes L."/>
            <person name="Hurhula B."/>
            <person name="Husby M.E."/>
            <person name="Kamat A."/>
            <person name="Kanga B."/>
            <person name="Kashin S."/>
            <person name="Khazanovich D."/>
            <person name="Kisner P."/>
            <person name="Lance K."/>
            <person name="Lara M."/>
            <person name="Lee W."/>
            <person name="Lennon N."/>
            <person name="Letendre F."/>
            <person name="LeVine R."/>
            <person name="Lipovsky A."/>
            <person name="Liu X."/>
            <person name="Liu J."/>
            <person name="Liu S."/>
            <person name="Lokyitsang T."/>
            <person name="Lokyitsang Y."/>
            <person name="Lubonja R."/>
            <person name="Lui A."/>
            <person name="MacDonald P."/>
            <person name="Magnisalis V."/>
            <person name="Maru K."/>
            <person name="Matthews C."/>
            <person name="McCusker W."/>
            <person name="McDonough S."/>
            <person name="Mehta T."/>
            <person name="Meldrim J."/>
            <person name="Meneus L."/>
            <person name="Mihai O."/>
            <person name="Mihalev A."/>
            <person name="Mihova T."/>
            <person name="Mittelman R."/>
            <person name="Mlenga V."/>
            <person name="Montmayeur A."/>
            <person name="Mulrain L."/>
            <person name="Navidi A."/>
            <person name="Naylor J."/>
            <person name="Negash T."/>
            <person name="Nguyen T."/>
            <person name="Nguyen N."/>
            <person name="Nicol R."/>
            <person name="Norbu C."/>
            <person name="Norbu N."/>
            <person name="Novod N."/>
            <person name="O'Neill B."/>
            <person name="Osman S."/>
            <person name="Markiewicz E."/>
            <person name="Oyono O.L."/>
            <person name="Patti C."/>
            <person name="Phunkhang P."/>
            <person name="Pierre F."/>
            <person name="Priest M."/>
            <person name="Raghuraman S."/>
            <person name="Rege F."/>
            <person name="Reyes R."/>
            <person name="Rise C."/>
            <person name="Rogov P."/>
            <person name="Ross K."/>
            <person name="Ryan E."/>
            <person name="Settipalli S."/>
            <person name="Shea T."/>
            <person name="Sherpa N."/>
            <person name="Shi L."/>
            <person name="Shih D."/>
            <person name="Sparrow T."/>
            <person name="Spaulding J."/>
            <person name="Stalker J."/>
            <person name="Stange-Thomann N."/>
            <person name="Stavropoulos S."/>
            <person name="Stone C."/>
            <person name="Strader C."/>
            <person name="Tesfaye S."/>
            <person name="Thomson T."/>
            <person name="Thoulutsang Y."/>
            <person name="Thoulutsang D."/>
            <person name="Topham K."/>
            <person name="Topping I."/>
            <person name="Tsamla T."/>
            <person name="Vassiliev H."/>
            <person name="Vo A."/>
            <person name="Wangchuk T."/>
            <person name="Wangdi T."/>
            <person name="Weiand M."/>
            <person name="Wilkinson J."/>
            <person name="Wilson A."/>
            <person name="Yadav S."/>
            <person name="Young G."/>
            <person name="Yu Q."/>
            <person name="Zembek L."/>
            <person name="Zhong D."/>
            <person name="Zimmer A."/>
            <person name="Zwirko Z."/>
            <person name="Jaffe D.B."/>
            <person name="Alvarez P."/>
            <person name="Brockman W."/>
            <person name="Butler J."/>
            <person name="Chin C."/>
            <person name="Gnerre S."/>
            <person name="Grabherr M."/>
            <person name="Kleber M."/>
            <person name="Mauceli E."/>
            <person name="MacCallum I."/>
        </authorList>
    </citation>
    <scope>NUCLEOTIDE SEQUENCE [LARGE SCALE GENOMIC DNA]</scope>
    <source>
        <strain evidence="10">Tai18E2 / Tucson 14021-0261.01</strain>
    </source>
</reference>
<dbReference type="SUPFAM" id="SSF50494">
    <property type="entry name" value="Trypsin-like serine proteases"/>
    <property type="match status" value="1"/>
</dbReference>
<feature type="domain" description="Peptidase S1" evidence="8">
    <location>
        <begin position="44"/>
        <end position="284"/>
    </location>
</feature>
<evidence type="ECO:0000256" key="7">
    <source>
        <dbReference type="SAM" id="SignalP"/>
    </source>
</evidence>
<dbReference type="SMART" id="SM00020">
    <property type="entry name" value="Tryp_SPc"/>
    <property type="match status" value="1"/>
</dbReference>
<dbReference type="FunFam" id="2.40.10.10:FF:000038">
    <property type="entry name" value="Serine protease"/>
    <property type="match status" value="1"/>
</dbReference>
<dbReference type="SMR" id="B4NY91"/>
<feature type="signal peptide" evidence="7">
    <location>
        <begin position="1"/>
        <end position="16"/>
    </location>
</feature>
<proteinExistence type="inferred from homology"/>
<name>B4NY91_DROYA</name>
<dbReference type="InterPro" id="IPR009003">
    <property type="entry name" value="Peptidase_S1_PA"/>
</dbReference>
<evidence type="ECO:0000256" key="5">
    <source>
        <dbReference type="ARBA" id="ARBA00068096"/>
    </source>
</evidence>
<dbReference type="OrthoDB" id="6261922at2759"/>